<dbReference type="Gene3D" id="3.30.450.180">
    <property type="match status" value="1"/>
</dbReference>
<dbReference type="GO" id="GO:0003677">
    <property type="term" value="F:DNA binding"/>
    <property type="evidence" value="ECO:0007669"/>
    <property type="project" value="InterPro"/>
</dbReference>
<reference evidence="2 3" key="1">
    <citation type="submission" date="2016-04" db="EMBL/GenBank/DDBJ databases">
        <authorList>
            <person name="Evans L.H."/>
            <person name="Alamgir A."/>
            <person name="Owens N."/>
            <person name="Weber N.D."/>
            <person name="Virtaneva K."/>
            <person name="Barbian K."/>
            <person name="Babar A."/>
            <person name="Rosenke K."/>
        </authorList>
    </citation>
    <scope>NUCLEOTIDE SEQUENCE [LARGE SCALE GENOMIC DNA]</scope>
    <source>
        <strain evidence="2 3">IFM 0406</strain>
    </source>
</reference>
<sequence length="257" mass="29455">MPVGAILQRYRKEAKVDLDSLAAEAHLSTSLLSKIEAGHRQATKKTVLTLAPILNIPESERKRLLWLVDPYLREMERSADGGRGRPTLRELNVLDANPFPACYMEPPMGLDGALHVIVATNAAFDRFFPGLGAGVSTVEYELLHRAAKDVFVRWDEDTHHLVRSCRAQLSGFVTDTRIEELKNTFRRNPDFDGMWDTPYPTRLESRDTVWVRDTSDGTAFEMYFRMSWDNTPWLHYGLTPVDLARYLKRYPIETERA</sequence>
<name>A0A164LML1_9NOCA</name>
<dbReference type="CDD" id="cd00093">
    <property type="entry name" value="HTH_XRE"/>
    <property type="match status" value="1"/>
</dbReference>
<evidence type="ECO:0000259" key="1">
    <source>
        <dbReference type="PROSITE" id="PS50943"/>
    </source>
</evidence>
<dbReference type="Pfam" id="PF17765">
    <property type="entry name" value="MLTR_LBD"/>
    <property type="match status" value="1"/>
</dbReference>
<organism evidence="2 3">
    <name type="scientific">Nocardia terpenica</name>
    <dbReference type="NCBI Taxonomy" id="455432"/>
    <lineage>
        <taxon>Bacteria</taxon>
        <taxon>Bacillati</taxon>
        <taxon>Actinomycetota</taxon>
        <taxon>Actinomycetes</taxon>
        <taxon>Mycobacteriales</taxon>
        <taxon>Nocardiaceae</taxon>
        <taxon>Nocardia</taxon>
    </lineage>
</organism>
<feature type="domain" description="HTH cro/C1-type" evidence="1">
    <location>
        <begin position="7"/>
        <end position="61"/>
    </location>
</feature>
<gene>
    <name evidence="2" type="ORF">AWN90_27630</name>
</gene>
<dbReference type="Pfam" id="PF13560">
    <property type="entry name" value="HTH_31"/>
    <property type="match status" value="1"/>
</dbReference>
<protein>
    <recommendedName>
        <fullName evidence="1">HTH cro/C1-type domain-containing protein</fullName>
    </recommendedName>
</protein>
<dbReference type="InterPro" id="IPR001387">
    <property type="entry name" value="Cro/C1-type_HTH"/>
</dbReference>
<dbReference type="Proteomes" id="UP000076512">
    <property type="component" value="Unassembled WGS sequence"/>
</dbReference>
<evidence type="ECO:0000313" key="2">
    <source>
        <dbReference type="EMBL" id="KZM72573.1"/>
    </source>
</evidence>
<dbReference type="PANTHER" id="PTHR35010">
    <property type="entry name" value="BLL4672 PROTEIN-RELATED"/>
    <property type="match status" value="1"/>
</dbReference>
<dbReference type="SUPFAM" id="SSF47413">
    <property type="entry name" value="lambda repressor-like DNA-binding domains"/>
    <property type="match status" value="1"/>
</dbReference>
<evidence type="ECO:0000313" key="3">
    <source>
        <dbReference type="Proteomes" id="UP000076512"/>
    </source>
</evidence>
<proteinExistence type="predicted"/>
<keyword evidence="3" id="KW-1185">Reference proteome</keyword>
<dbReference type="PROSITE" id="PS50943">
    <property type="entry name" value="HTH_CROC1"/>
    <property type="match status" value="1"/>
</dbReference>
<dbReference type="AlphaFoldDB" id="A0A164LML1"/>
<dbReference type="InterPro" id="IPR041413">
    <property type="entry name" value="MLTR_LBD"/>
</dbReference>
<dbReference type="SMART" id="SM00530">
    <property type="entry name" value="HTH_XRE"/>
    <property type="match status" value="1"/>
</dbReference>
<dbReference type="InterPro" id="IPR010982">
    <property type="entry name" value="Lambda_DNA-bd_dom_sf"/>
</dbReference>
<dbReference type="Gene3D" id="1.10.260.40">
    <property type="entry name" value="lambda repressor-like DNA-binding domains"/>
    <property type="match status" value="1"/>
</dbReference>
<dbReference type="RefSeq" id="WP_067588609.1">
    <property type="nucleotide sequence ID" value="NZ_JABMCZ010000005.1"/>
</dbReference>
<comment type="caution">
    <text evidence="2">The sequence shown here is derived from an EMBL/GenBank/DDBJ whole genome shotgun (WGS) entry which is preliminary data.</text>
</comment>
<dbReference type="EMBL" id="LWGR01000007">
    <property type="protein sequence ID" value="KZM72573.1"/>
    <property type="molecule type" value="Genomic_DNA"/>
</dbReference>
<accession>A0A164LML1</accession>